<keyword evidence="2" id="KW-1185">Reference proteome</keyword>
<proteinExistence type="predicted"/>
<reference evidence="1 2" key="1">
    <citation type="submission" date="2024-12" db="EMBL/GenBank/DDBJ databases">
        <title>The unique morphological basis and parallel evolutionary history of personate flowers in Penstemon.</title>
        <authorList>
            <person name="Depatie T.H."/>
            <person name="Wessinger C.A."/>
        </authorList>
    </citation>
    <scope>NUCLEOTIDE SEQUENCE [LARGE SCALE GENOMIC DNA]</scope>
    <source>
        <strain evidence="1">WTNN_2</strain>
        <tissue evidence="1">Leaf</tissue>
    </source>
</reference>
<gene>
    <name evidence="1" type="ORF">ACJIZ3_002194</name>
</gene>
<dbReference type="AlphaFoldDB" id="A0ABD3U5U8"/>
<organism evidence="1 2">
    <name type="scientific">Penstemon smallii</name>
    <dbReference type="NCBI Taxonomy" id="265156"/>
    <lineage>
        <taxon>Eukaryota</taxon>
        <taxon>Viridiplantae</taxon>
        <taxon>Streptophyta</taxon>
        <taxon>Embryophyta</taxon>
        <taxon>Tracheophyta</taxon>
        <taxon>Spermatophyta</taxon>
        <taxon>Magnoliopsida</taxon>
        <taxon>eudicotyledons</taxon>
        <taxon>Gunneridae</taxon>
        <taxon>Pentapetalae</taxon>
        <taxon>asterids</taxon>
        <taxon>lamiids</taxon>
        <taxon>Lamiales</taxon>
        <taxon>Plantaginaceae</taxon>
        <taxon>Cheloneae</taxon>
        <taxon>Penstemon</taxon>
    </lineage>
</organism>
<dbReference type="Proteomes" id="UP001634393">
    <property type="component" value="Unassembled WGS sequence"/>
</dbReference>
<protein>
    <submittedName>
        <fullName evidence="1">Uncharacterized protein</fullName>
    </submittedName>
</protein>
<accession>A0ABD3U5U8</accession>
<sequence>MLPLKLVNFLVSGDNIIANNPLYLSQNHHFFHHEDNNPKINTISTQSRHKIPLMLFIPTQELVKDTYRLATIARAMGMDLHPNPSLSHIIFSWPPKSQSSSASCTWSFPNDSVPLPFPSFSTASLFHLRLFVTLSKGYFKLAFLQNNGSPLEKIESLSNNNRHCSSFSLYFTRTGEKIESMDGFSKALLGMGWTLFKNNCSNKDTRKSLESEVYLYRKLDVSKICNDKQQVVPVGNVDFGECSRVKELRLVRLDFENVPLRILQYVLLMTDDIFYLA</sequence>
<dbReference type="EMBL" id="JBJXBP010000002">
    <property type="protein sequence ID" value="KAL3844791.1"/>
    <property type="molecule type" value="Genomic_DNA"/>
</dbReference>
<evidence type="ECO:0000313" key="2">
    <source>
        <dbReference type="Proteomes" id="UP001634393"/>
    </source>
</evidence>
<comment type="caution">
    <text evidence="1">The sequence shown here is derived from an EMBL/GenBank/DDBJ whole genome shotgun (WGS) entry which is preliminary data.</text>
</comment>
<evidence type="ECO:0000313" key="1">
    <source>
        <dbReference type="EMBL" id="KAL3844791.1"/>
    </source>
</evidence>
<name>A0ABD3U5U8_9LAMI</name>